<accession>A0ABT3PKZ9</accession>
<reference evidence="2 3" key="1">
    <citation type="submission" date="2021-03" db="EMBL/GenBank/DDBJ databases">
        <title>Aliifodinibius sp. nov., a new bacterium isolated from saline soil.</title>
        <authorList>
            <person name="Galisteo C."/>
            <person name="De La Haba R."/>
            <person name="Sanchez-Porro C."/>
            <person name="Ventosa A."/>
        </authorList>
    </citation>
    <scope>NUCLEOTIDE SEQUENCE [LARGE SCALE GENOMIC DNA]</scope>
    <source>
        <strain evidence="2 3">1BSP15-2V2</strain>
    </source>
</reference>
<sequence>MKTLPSPMVQSVQRSILFFLFLGAFIFQFDFLHAQSFDHTPHPRLDFDFTELNLQLGLQPQNLQIDGAATYQIKANIDEADTVILQAARLDISSASIDGNEADFSLQNDSLFIPLSEPAKEGETFELRIRYSAAPKFGLLKNKNNMVWSSQLPRSQRHWVPIVDNPHVTFQTELNISVPSEYNVIATGSKVGEEPVNESVITYRFSSTKEIPASTLALAVGQFTNETTTYGIKKINVAVEQGLSDSVDSQQLLRNAYDWLETVERNMQSEFPYEWLNIIVTADHNWETKSWGASTVFLYQNRGDLQHQLLRGIIAQWIGTKQRAGQWKEGAGITLYQTLVQQSINDSIPYLKVEDQPALVEDGLYAQYGPKNWNGWQDRWVKWKGQSWGGVISQSHPALLQQLLPVVSWNDYANYWYQKSGQPMFEAPGMKPRNVSDTSATAPEAAADSVVYRVIYQPNQTGDAVVLNFEAVEGGYDELVTLSATEVYDGGQTESDEATFTGINDSITLAVSPGLRTLQLQVPDDLNLKLLEQKPVSFLLYELRNAQTVEQRAQAAHGLGSHADNPDLQLAVMDALDSDIEPRVRAGLLSSLADITAGAAGTEQVFMDALQSNHPVVQKAGLKALQRYPENQESLDRIKQITMNTDQTSIFKEGLTSLSELISTEELNTFIGAITQQDSVGERSLLAIQHVAKRGQTENIVDQVAPFLDSEYPYSIRKIALNILIDYDTSAESWLIRGQESLTNAADPRIRYWVVQGLLKNKNASIHSFLEEYAADEYDERVYRAITEGL</sequence>
<comment type="caution">
    <text evidence="2">The sequence shown here is derived from an EMBL/GenBank/DDBJ whole genome shotgun (WGS) entry which is preliminary data.</text>
</comment>
<dbReference type="RefSeq" id="WP_265765347.1">
    <property type="nucleotide sequence ID" value="NZ_JAGGJA010000004.1"/>
</dbReference>
<dbReference type="InterPro" id="IPR011989">
    <property type="entry name" value="ARM-like"/>
</dbReference>
<dbReference type="InterPro" id="IPR042097">
    <property type="entry name" value="Aminopeptidase_N-like_N_sf"/>
</dbReference>
<dbReference type="PANTHER" id="PTHR45726">
    <property type="entry name" value="LEUKOTRIENE A-4 HYDROLASE"/>
    <property type="match status" value="1"/>
</dbReference>
<dbReference type="Pfam" id="PF17900">
    <property type="entry name" value="Peptidase_M1_N"/>
    <property type="match status" value="1"/>
</dbReference>
<keyword evidence="3" id="KW-1185">Reference proteome</keyword>
<dbReference type="InterPro" id="IPR034015">
    <property type="entry name" value="M1_LTA4H"/>
</dbReference>
<dbReference type="SUPFAM" id="SSF48371">
    <property type="entry name" value="ARM repeat"/>
    <property type="match status" value="1"/>
</dbReference>
<name>A0ABT3PKZ9_9BACT</name>
<evidence type="ECO:0000259" key="1">
    <source>
        <dbReference type="Pfam" id="PF17900"/>
    </source>
</evidence>
<evidence type="ECO:0000313" key="2">
    <source>
        <dbReference type="EMBL" id="MCW9706621.1"/>
    </source>
</evidence>
<dbReference type="InterPro" id="IPR016024">
    <property type="entry name" value="ARM-type_fold"/>
</dbReference>
<protein>
    <recommendedName>
        <fullName evidence="1">Aminopeptidase N-like N-terminal domain-containing protein</fullName>
    </recommendedName>
</protein>
<gene>
    <name evidence="2" type="ORF">J6I44_07125</name>
</gene>
<dbReference type="Proteomes" id="UP001207918">
    <property type="component" value="Unassembled WGS sequence"/>
</dbReference>
<dbReference type="PANTHER" id="PTHR45726:SF3">
    <property type="entry name" value="LEUKOTRIENE A-4 HYDROLASE"/>
    <property type="match status" value="1"/>
</dbReference>
<dbReference type="InterPro" id="IPR045357">
    <property type="entry name" value="Aminopeptidase_N-like_N"/>
</dbReference>
<evidence type="ECO:0000313" key="3">
    <source>
        <dbReference type="Proteomes" id="UP001207918"/>
    </source>
</evidence>
<dbReference type="Gene3D" id="2.60.40.1730">
    <property type="entry name" value="tricorn interacting facor f3 domain"/>
    <property type="match status" value="1"/>
</dbReference>
<dbReference type="Gene3D" id="1.25.10.10">
    <property type="entry name" value="Leucine-rich Repeat Variant"/>
    <property type="match status" value="1"/>
</dbReference>
<dbReference type="SUPFAM" id="SSF63737">
    <property type="entry name" value="Leukotriene A4 hydrolase N-terminal domain"/>
    <property type="match status" value="1"/>
</dbReference>
<dbReference type="EMBL" id="JAGGJA010000004">
    <property type="protein sequence ID" value="MCW9706621.1"/>
    <property type="molecule type" value="Genomic_DNA"/>
</dbReference>
<proteinExistence type="predicted"/>
<feature type="domain" description="Aminopeptidase N-like N-terminal" evidence="1">
    <location>
        <begin position="53"/>
        <end position="213"/>
    </location>
</feature>
<organism evidence="2 3">
    <name type="scientific">Fodinibius salsisoli</name>
    <dbReference type="NCBI Taxonomy" id="2820877"/>
    <lineage>
        <taxon>Bacteria</taxon>
        <taxon>Pseudomonadati</taxon>
        <taxon>Balneolota</taxon>
        <taxon>Balneolia</taxon>
        <taxon>Balneolales</taxon>
        <taxon>Balneolaceae</taxon>
        <taxon>Fodinibius</taxon>
    </lineage>
</organism>